<dbReference type="Proteomes" id="UP000002892">
    <property type="component" value="Chromosome"/>
</dbReference>
<dbReference type="EC" id="2.7.13.3" evidence="2"/>
<keyword evidence="7" id="KW-0067">ATP-binding</keyword>
<dbReference type="PANTHER" id="PTHR43065">
    <property type="entry name" value="SENSOR HISTIDINE KINASE"/>
    <property type="match status" value="1"/>
</dbReference>
<keyword evidence="5" id="KW-0547">Nucleotide-binding</keyword>
<keyword evidence="4" id="KW-0808">Transferase</keyword>
<dbReference type="PRINTS" id="PR00344">
    <property type="entry name" value="BCTRLSENSOR"/>
</dbReference>
<dbReference type="OrthoDB" id="505470at2"/>
<dbReference type="InterPro" id="IPR000014">
    <property type="entry name" value="PAS"/>
</dbReference>
<evidence type="ECO:0000256" key="2">
    <source>
        <dbReference type="ARBA" id="ARBA00012438"/>
    </source>
</evidence>
<dbReference type="InterPro" id="IPR003594">
    <property type="entry name" value="HATPase_dom"/>
</dbReference>
<evidence type="ECO:0000256" key="8">
    <source>
        <dbReference type="ARBA" id="ARBA00023012"/>
    </source>
</evidence>
<dbReference type="SMART" id="SM00091">
    <property type="entry name" value="PAS"/>
    <property type="match status" value="1"/>
</dbReference>
<dbReference type="InterPro" id="IPR036097">
    <property type="entry name" value="HisK_dim/P_sf"/>
</dbReference>
<dbReference type="InterPro" id="IPR005467">
    <property type="entry name" value="His_kinase_dom"/>
</dbReference>
<evidence type="ECO:0000259" key="10">
    <source>
        <dbReference type="PROSITE" id="PS50109"/>
    </source>
</evidence>
<dbReference type="InterPro" id="IPR035965">
    <property type="entry name" value="PAS-like_dom_sf"/>
</dbReference>
<evidence type="ECO:0000256" key="7">
    <source>
        <dbReference type="ARBA" id="ARBA00022840"/>
    </source>
</evidence>
<dbReference type="EMBL" id="CP003639">
    <property type="protein sequence ID" value="AFM39276.1"/>
    <property type="molecule type" value="Genomic_DNA"/>
</dbReference>
<gene>
    <name evidence="12" type="ordered locus">Desaci_0202</name>
</gene>
<dbReference type="SUPFAM" id="SSF55785">
    <property type="entry name" value="PYP-like sensor domain (PAS domain)"/>
    <property type="match status" value="1"/>
</dbReference>
<dbReference type="HOGENOM" id="CLU_019969_0_0_9"/>
<feature type="transmembrane region" description="Helical" evidence="9">
    <location>
        <begin position="191"/>
        <end position="213"/>
    </location>
</feature>
<feature type="domain" description="Histidine kinase" evidence="10">
    <location>
        <begin position="406"/>
        <end position="610"/>
    </location>
</feature>
<dbReference type="NCBIfam" id="TIGR00229">
    <property type="entry name" value="sensory_box"/>
    <property type="match status" value="1"/>
</dbReference>
<organism evidence="12 13">
    <name type="scientific">Desulfosporosinus acidiphilus (strain DSM 22704 / JCM 16185 / SJ4)</name>
    <dbReference type="NCBI Taxonomy" id="646529"/>
    <lineage>
        <taxon>Bacteria</taxon>
        <taxon>Bacillati</taxon>
        <taxon>Bacillota</taxon>
        <taxon>Clostridia</taxon>
        <taxon>Eubacteriales</taxon>
        <taxon>Desulfitobacteriaceae</taxon>
        <taxon>Desulfosporosinus</taxon>
    </lineage>
</organism>
<dbReference type="CDD" id="cd00130">
    <property type="entry name" value="PAS"/>
    <property type="match status" value="1"/>
</dbReference>
<dbReference type="GO" id="GO:0005524">
    <property type="term" value="F:ATP binding"/>
    <property type="evidence" value="ECO:0007669"/>
    <property type="project" value="UniProtKB-KW"/>
</dbReference>
<keyword evidence="6" id="KW-0418">Kinase</keyword>
<name>I4D0F2_DESAJ</name>
<comment type="catalytic activity">
    <reaction evidence="1">
        <text>ATP + protein L-histidine = ADP + protein N-phospho-L-histidine.</text>
        <dbReference type="EC" id="2.7.13.3"/>
    </reaction>
</comment>
<dbReference type="InterPro" id="IPR003661">
    <property type="entry name" value="HisK_dim/P_dom"/>
</dbReference>
<keyword evidence="9" id="KW-0812">Transmembrane</keyword>
<sequence>MNRKRKIRPKSFILQTQILITILILVGACINSIILYNYIIQNQINKRKVEIQSIASQLNITLHSHVNDKLRAVNPYPNKQQVIELNKLIQPIVMQFSNENPNYGLGYYDRRLKSIIAIGPIFKESMLEDVPKSYGYFRCYTTGKPDFAINNTSIGWMGEPIIYVNVPYYLDGFIIGHTWANMKMKDIYINAFKAAIIQLLIWILVLGIILYTISQRLKIIRQGLSTFADGVTKETFDSHDSNILSELIPAINKIRNHLLEKNQLQHELRLSEERFYKLFMNSPDIMILFDPETRKYFEVNQAFLKCFGYTREEVIGRTSEELFYTPEMSDLLCNEVITGRSITNVPLTFRTKDHNELQLVVSVEKVSIGGKEYLISSSKDLTQQRRIEKELARLDRLDLVGQMAASISHEVRNPMTVVKGFLQLMDEKEIDSTKKTYYQIMIEEIDRANNIISEFLSLARDKAVDAELHNLNNIIDTVYPLILAQTLKEEKQLIFERGNILETKVDDKEIRQLILNLVRNSLEAMSSGGIVWIRTYMENKNIILSIQDQGPGIDKAILDKIGTPFITTKETGTGLGLAVCYNIADRNNAYIEVDTNSSGTTFKVKFETKED</sequence>
<dbReference type="PROSITE" id="PS50109">
    <property type="entry name" value="HIS_KIN"/>
    <property type="match status" value="1"/>
</dbReference>
<evidence type="ECO:0000256" key="9">
    <source>
        <dbReference type="SAM" id="Phobius"/>
    </source>
</evidence>
<accession>I4D0F2</accession>
<dbReference type="KEGG" id="dai:Desaci_0202"/>
<dbReference type="PANTHER" id="PTHR43065:SF46">
    <property type="entry name" value="C4-DICARBOXYLATE TRANSPORT SENSOR PROTEIN DCTB"/>
    <property type="match status" value="1"/>
</dbReference>
<dbReference type="InterPro" id="IPR036890">
    <property type="entry name" value="HATPase_C_sf"/>
</dbReference>
<evidence type="ECO:0000256" key="3">
    <source>
        <dbReference type="ARBA" id="ARBA00022553"/>
    </source>
</evidence>
<evidence type="ECO:0000256" key="5">
    <source>
        <dbReference type="ARBA" id="ARBA00022741"/>
    </source>
</evidence>
<evidence type="ECO:0000256" key="1">
    <source>
        <dbReference type="ARBA" id="ARBA00000085"/>
    </source>
</evidence>
<dbReference type="Pfam" id="PF02518">
    <property type="entry name" value="HATPase_c"/>
    <property type="match status" value="1"/>
</dbReference>
<dbReference type="eggNOG" id="COG3852">
    <property type="taxonomic scope" value="Bacteria"/>
</dbReference>
<keyword evidence="3" id="KW-0597">Phosphoprotein</keyword>
<keyword evidence="13" id="KW-1185">Reference proteome</keyword>
<protein>
    <recommendedName>
        <fullName evidence="2">histidine kinase</fullName>
        <ecNumber evidence="2">2.7.13.3</ecNumber>
    </recommendedName>
</protein>
<dbReference type="InterPro" id="IPR004358">
    <property type="entry name" value="Sig_transdc_His_kin-like_C"/>
</dbReference>
<dbReference type="CDD" id="cd00082">
    <property type="entry name" value="HisKA"/>
    <property type="match status" value="1"/>
</dbReference>
<dbReference type="STRING" id="646529.Desaci_0202"/>
<dbReference type="RefSeq" id="WP_014825291.1">
    <property type="nucleotide sequence ID" value="NC_018068.1"/>
</dbReference>
<dbReference type="SMART" id="SM00388">
    <property type="entry name" value="HisKA"/>
    <property type="match status" value="1"/>
</dbReference>
<reference evidence="12 13" key="1">
    <citation type="journal article" date="2012" name="J. Bacteriol.">
        <title>Complete genome sequences of Desulfosporosinus orientis DSM765T, Desulfosporosinus youngiae DSM17734T, Desulfosporosinus meridiei DSM13257T, and Desulfosporosinus acidiphilus DSM22704T.</title>
        <authorList>
            <person name="Pester M."/>
            <person name="Brambilla E."/>
            <person name="Alazard D."/>
            <person name="Rattei T."/>
            <person name="Weinmaier T."/>
            <person name="Han J."/>
            <person name="Lucas S."/>
            <person name="Lapidus A."/>
            <person name="Cheng J.F."/>
            <person name="Goodwin L."/>
            <person name="Pitluck S."/>
            <person name="Peters L."/>
            <person name="Ovchinnikova G."/>
            <person name="Teshima H."/>
            <person name="Detter J.C."/>
            <person name="Han C.S."/>
            <person name="Tapia R."/>
            <person name="Land M.L."/>
            <person name="Hauser L."/>
            <person name="Kyrpides N.C."/>
            <person name="Ivanova N.N."/>
            <person name="Pagani I."/>
            <person name="Huntmann M."/>
            <person name="Wei C.L."/>
            <person name="Davenport K.W."/>
            <person name="Daligault H."/>
            <person name="Chain P.S."/>
            <person name="Chen A."/>
            <person name="Mavromatis K."/>
            <person name="Markowitz V."/>
            <person name="Szeto E."/>
            <person name="Mikhailova N."/>
            <person name="Pati A."/>
            <person name="Wagner M."/>
            <person name="Woyke T."/>
            <person name="Ollivier B."/>
            <person name="Klenk H.P."/>
            <person name="Spring S."/>
            <person name="Loy A."/>
        </authorList>
    </citation>
    <scope>NUCLEOTIDE SEQUENCE [LARGE SCALE GENOMIC DNA]</scope>
    <source>
        <strain evidence="13">DSM 22704 / JCM 16185 / SJ4</strain>
    </source>
</reference>
<dbReference type="Pfam" id="PF00512">
    <property type="entry name" value="HisKA"/>
    <property type="match status" value="1"/>
</dbReference>
<keyword evidence="8" id="KW-0902">Two-component regulatory system</keyword>
<evidence type="ECO:0000256" key="6">
    <source>
        <dbReference type="ARBA" id="ARBA00022777"/>
    </source>
</evidence>
<dbReference type="AlphaFoldDB" id="I4D0F2"/>
<dbReference type="SUPFAM" id="SSF55874">
    <property type="entry name" value="ATPase domain of HSP90 chaperone/DNA topoisomerase II/histidine kinase"/>
    <property type="match status" value="1"/>
</dbReference>
<dbReference type="PROSITE" id="PS51257">
    <property type="entry name" value="PROKAR_LIPOPROTEIN"/>
    <property type="match status" value="1"/>
</dbReference>
<evidence type="ECO:0000313" key="12">
    <source>
        <dbReference type="EMBL" id="AFM39276.1"/>
    </source>
</evidence>
<dbReference type="Gene3D" id="1.10.287.130">
    <property type="match status" value="1"/>
</dbReference>
<dbReference type="Gene3D" id="3.30.450.20">
    <property type="entry name" value="PAS domain"/>
    <property type="match status" value="1"/>
</dbReference>
<dbReference type="SUPFAM" id="SSF47384">
    <property type="entry name" value="Homodimeric domain of signal transducing histidine kinase"/>
    <property type="match status" value="1"/>
</dbReference>
<evidence type="ECO:0000313" key="13">
    <source>
        <dbReference type="Proteomes" id="UP000002892"/>
    </source>
</evidence>
<keyword evidence="9" id="KW-0472">Membrane</keyword>
<dbReference type="PROSITE" id="PS50112">
    <property type="entry name" value="PAS"/>
    <property type="match status" value="1"/>
</dbReference>
<dbReference type="GO" id="GO:0000155">
    <property type="term" value="F:phosphorelay sensor kinase activity"/>
    <property type="evidence" value="ECO:0007669"/>
    <property type="project" value="InterPro"/>
</dbReference>
<evidence type="ECO:0000256" key="4">
    <source>
        <dbReference type="ARBA" id="ARBA00022679"/>
    </source>
</evidence>
<dbReference type="SMART" id="SM00387">
    <property type="entry name" value="HATPase_c"/>
    <property type="match status" value="1"/>
</dbReference>
<evidence type="ECO:0000259" key="11">
    <source>
        <dbReference type="PROSITE" id="PS50112"/>
    </source>
</evidence>
<feature type="transmembrane region" description="Helical" evidence="9">
    <location>
        <begin position="12"/>
        <end position="39"/>
    </location>
</feature>
<dbReference type="Gene3D" id="3.30.565.10">
    <property type="entry name" value="Histidine kinase-like ATPase, C-terminal domain"/>
    <property type="match status" value="1"/>
</dbReference>
<proteinExistence type="predicted"/>
<dbReference type="Pfam" id="PF13426">
    <property type="entry name" value="PAS_9"/>
    <property type="match status" value="1"/>
</dbReference>
<keyword evidence="9" id="KW-1133">Transmembrane helix</keyword>
<feature type="domain" description="PAS" evidence="11">
    <location>
        <begin position="271"/>
        <end position="327"/>
    </location>
</feature>